<dbReference type="InterPro" id="IPR050695">
    <property type="entry name" value="N-acetylmuramoyl_amidase_3"/>
</dbReference>
<dbReference type="GO" id="GO:0008745">
    <property type="term" value="F:N-acetylmuramoyl-L-alanine amidase activity"/>
    <property type="evidence" value="ECO:0007669"/>
    <property type="project" value="InterPro"/>
</dbReference>
<dbReference type="EMBL" id="DWZA01000091">
    <property type="protein sequence ID" value="HJA71941.1"/>
    <property type="molecule type" value="Genomic_DNA"/>
</dbReference>
<accession>A0A9D2HHV8</accession>
<keyword evidence="1" id="KW-0378">Hydrolase</keyword>
<dbReference type="Gene3D" id="3.30.70.1070">
    <property type="entry name" value="Sporulation related repeat"/>
    <property type="match status" value="1"/>
</dbReference>
<protein>
    <submittedName>
        <fullName evidence="3">N-acetylmuramoyl-L-alanine amidase</fullName>
    </submittedName>
</protein>
<organism evidence="3 4">
    <name type="scientific">Candidatus Lachnoclostridium stercoravium</name>
    <dbReference type="NCBI Taxonomy" id="2838633"/>
    <lineage>
        <taxon>Bacteria</taxon>
        <taxon>Bacillati</taxon>
        <taxon>Bacillota</taxon>
        <taxon>Clostridia</taxon>
        <taxon>Lachnospirales</taxon>
        <taxon>Lachnospiraceae</taxon>
    </lineage>
</organism>
<dbReference type="SUPFAM" id="SSF110997">
    <property type="entry name" value="Sporulation related repeat"/>
    <property type="match status" value="1"/>
</dbReference>
<dbReference type="Proteomes" id="UP000823900">
    <property type="component" value="Unassembled WGS sequence"/>
</dbReference>
<sequence length="264" mass="28758">MAERKRIIIDAGHGGQEPGAIFQDRKEKDDNLKLALAVGQDLENKGFDVVYTRVNDVYQSPAEKAAIGNRSGADYFISIHRNAMPVPGTASGIMSLVYGNGGQAEKIGKSINAELEKTGFTDLGVIERPGLVVLKRTNAPAVLVETGFIDNEKDNQMFDKNIPQIAAAIADGIANAIEGEEESAQLPEYYQVQTGAFSDPEMARAQTAELKAQGYPAFYVYSPVDGLYKVRAGAFLNLENAARMEQALRQDGYRTVIVRERAQL</sequence>
<evidence type="ECO:0000259" key="2">
    <source>
        <dbReference type="PROSITE" id="PS51724"/>
    </source>
</evidence>
<dbReference type="GO" id="GO:0030288">
    <property type="term" value="C:outer membrane-bounded periplasmic space"/>
    <property type="evidence" value="ECO:0007669"/>
    <property type="project" value="TreeGrafter"/>
</dbReference>
<comment type="caution">
    <text evidence="3">The sequence shown here is derived from an EMBL/GenBank/DDBJ whole genome shotgun (WGS) entry which is preliminary data.</text>
</comment>
<proteinExistence type="predicted"/>
<evidence type="ECO:0000313" key="3">
    <source>
        <dbReference type="EMBL" id="HJA71941.1"/>
    </source>
</evidence>
<dbReference type="AlphaFoldDB" id="A0A9D2HHV8"/>
<dbReference type="GO" id="GO:0009253">
    <property type="term" value="P:peptidoglycan catabolic process"/>
    <property type="evidence" value="ECO:0007669"/>
    <property type="project" value="InterPro"/>
</dbReference>
<dbReference type="SMART" id="SM00646">
    <property type="entry name" value="Ami_3"/>
    <property type="match status" value="1"/>
</dbReference>
<dbReference type="CDD" id="cd02696">
    <property type="entry name" value="MurNAc-LAA"/>
    <property type="match status" value="1"/>
</dbReference>
<gene>
    <name evidence="3" type="ORF">IAA07_10290</name>
</gene>
<name>A0A9D2HHV8_9FIRM</name>
<dbReference type="InterPro" id="IPR007730">
    <property type="entry name" value="SPOR-like_dom"/>
</dbReference>
<evidence type="ECO:0000313" key="4">
    <source>
        <dbReference type="Proteomes" id="UP000823900"/>
    </source>
</evidence>
<reference evidence="3" key="2">
    <citation type="submission" date="2021-04" db="EMBL/GenBank/DDBJ databases">
        <authorList>
            <person name="Gilroy R."/>
        </authorList>
    </citation>
    <scope>NUCLEOTIDE SEQUENCE</scope>
    <source>
        <strain evidence="3">CHK178-16964</strain>
    </source>
</reference>
<dbReference type="PANTHER" id="PTHR30404:SF0">
    <property type="entry name" value="N-ACETYLMURAMOYL-L-ALANINE AMIDASE AMIC"/>
    <property type="match status" value="1"/>
</dbReference>
<dbReference type="Pfam" id="PF01520">
    <property type="entry name" value="Amidase_3"/>
    <property type="match status" value="1"/>
</dbReference>
<dbReference type="Gene3D" id="3.40.630.40">
    <property type="entry name" value="Zn-dependent exopeptidases"/>
    <property type="match status" value="1"/>
</dbReference>
<dbReference type="InterPro" id="IPR036680">
    <property type="entry name" value="SPOR-like_sf"/>
</dbReference>
<dbReference type="PANTHER" id="PTHR30404">
    <property type="entry name" value="N-ACETYLMURAMOYL-L-ALANINE AMIDASE"/>
    <property type="match status" value="1"/>
</dbReference>
<reference evidence="3" key="1">
    <citation type="journal article" date="2021" name="PeerJ">
        <title>Extensive microbial diversity within the chicken gut microbiome revealed by metagenomics and culture.</title>
        <authorList>
            <person name="Gilroy R."/>
            <person name="Ravi A."/>
            <person name="Getino M."/>
            <person name="Pursley I."/>
            <person name="Horton D.L."/>
            <person name="Alikhan N.F."/>
            <person name="Baker D."/>
            <person name="Gharbi K."/>
            <person name="Hall N."/>
            <person name="Watson M."/>
            <person name="Adriaenssens E.M."/>
            <person name="Foster-Nyarko E."/>
            <person name="Jarju S."/>
            <person name="Secka A."/>
            <person name="Antonio M."/>
            <person name="Oren A."/>
            <person name="Chaudhuri R.R."/>
            <person name="La Ragione R."/>
            <person name="Hildebrand F."/>
            <person name="Pallen M.J."/>
        </authorList>
    </citation>
    <scope>NUCLEOTIDE SEQUENCE</scope>
    <source>
        <strain evidence="3">CHK178-16964</strain>
    </source>
</reference>
<evidence type="ECO:0000256" key="1">
    <source>
        <dbReference type="ARBA" id="ARBA00022801"/>
    </source>
</evidence>
<dbReference type="GO" id="GO:0042834">
    <property type="term" value="F:peptidoglycan binding"/>
    <property type="evidence" value="ECO:0007669"/>
    <property type="project" value="InterPro"/>
</dbReference>
<dbReference type="Pfam" id="PF05036">
    <property type="entry name" value="SPOR"/>
    <property type="match status" value="1"/>
</dbReference>
<dbReference type="InterPro" id="IPR002508">
    <property type="entry name" value="MurNAc-LAA_cat"/>
</dbReference>
<dbReference type="PROSITE" id="PS51724">
    <property type="entry name" value="SPOR"/>
    <property type="match status" value="1"/>
</dbReference>
<feature type="domain" description="SPOR" evidence="2">
    <location>
        <begin position="184"/>
        <end position="261"/>
    </location>
</feature>
<dbReference type="SUPFAM" id="SSF53187">
    <property type="entry name" value="Zn-dependent exopeptidases"/>
    <property type="match status" value="1"/>
</dbReference>